<evidence type="ECO:0000256" key="2">
    <source>
        <dbReference type="ARBA" id="ARBA00022692"/>
    </source>
</evidence>
<sequence length="598" mass="66384">MIALLAVAVPSCAASAGALPSGSESSSAADTSADQSPQLNLDAQLYGADGELRDAAIGDLGNPRGALMNLLSAAGGGDYRQAVKSLQLPGDMTDAEAEDIAGKLTYVLRQRLRLEADVLPDRADGLRKEERERGRSPRESILLTEFEVGGERIPVRLVRTDTDEGPRWLFDSQTVAGTDTLYDHTGMGRVISVLPFYRIKYEMLGTDVFRLGLAVLGLAISAILAALIRRVALRMMRRLLPTDVVSDWLPFLERYLSHGFLSLLFFALLGSLSRPLILLPPRWNELYDSLVFVGVVASVTWLLINAVRMYFSTYGQRKLRRLEGKSIFSARTYHTKMTVLSRSLIGVIFFVGTVVALSTFDWFASLGLSLLASAGLISVVIGIGAQRTIANLFAGLQVALTQPMRIGDMVIFKGDWGYIENITYTYVVIRIWDLRRLTVPTTMLIDEPVYNYSHASEEGDLKVYGEVYLYLDYSVPIDRIREKLVELVKDDDNHDGEVASVLVTDCRDWNVEVRALVSATDGLAAWYLRCKVREGLIRFLQDLDGGRYLPRSRVVLERERADDSSGEPSAGDSEERPRQSQEERRGVGERPDDLLEDD</sequence>
<evidence type="ECO:0000259" key="8">
    <source>
        <dbReference type="Pfam" id="PF00924"/>
    </source>
</evidence>
<name>A0ABZ0Z1U3_9GAMM</name>
<dbReference type="EMBL" id="CP140153">
    <property type="protein sequence ID" value="WQH17392.1"/>
    <property type="molecule type" value="Genomic_DNA"/>
</dbReference>
<protein>
    <submittedName>
        <fullName evidence="9">Mechanosensitive ion channel</fullName>
    </submittedName>
</protein>
<feature type="transmembrane region" description="Helical" evidence="6">
    <location>
        <begin position="208"/>
        <end position="228"/>
    </location>
</feature>
<feature type="transmembrane region" description="Helical" evidence="6">
    <location>
        <begin position="339"/>
        <end position="360"/>
    </location>
</feature>
<feature type="compositionally biased region" description="Low complexity" evidence="5">
    <location>
        <begin position="16"/>
        <end position="36"/>
    </location>
</feature>
<dbReference type="Pfam" id="PF00924">
    <property type="entry name" value="MS_channel_2nd"/>
    <property type="match status" value="1"/>
</dbReference>
<feature type="chain" id="PRO_5047392462" evidence="7">
    <location>
        <begin position="17"/>
        <end position="598"/>
    </location>
</feature>
<evidence type="ECO:0000256" key="1">
    <source>
        <dbReference type="ARBA" id="ARBA00004370"/>
    </source>
</evidence>
<dbReference type="InterPro" id="IPR010920">
    <property type="entry name" value="LSM_dom_sf"/>
</dbReference>
<dbReference type="InterPro" id="IPR006685">
    <property type="entry name" value="MscS_channel_2nd"/>
</dbReference>
<evidence type="ECO:0000313" key="9">
    <source>
        <dbReference type="EMBL" id="WQH17392.1"/>
    </source>
</evidence>
<organism evidence="9 10">
    <name type="scientific">Guyparkeria halophila</name>
    <dbReference type="NCBI Taxonomy" id="47960"/>
    <lineage>
        <taxon>Bacteria</taxon>
        <taxon>Pseudomonadati</taxon>
        <taxon>Pseudomonadota</taxon>
        <taxon>Gammaproteobacteria</taxon>
        <taxon>Chromatiales</taxon>
        <taxon>Thioalkalibacteraceae</taxon>
        <taxon>Guyparkeria</taxon>
    </lineage>
</organism>
<keyword evidence="3 6" id="KW-1133">Transmembrane helix</keyword>
<feature type="transmembrane region" description="Helical" evidence="6">
    <location>
        <begin position="289"/>
        <end position="311"/>
    </location>
</feature>
<evidence type="ECO:0000256" key="6">
    <source>
        <dbReference type="SAM" id="Phobius"/>
    </source>
</evidence>
<feature type="transmembrane region" description="Helical" evidence="6">
    <location>
        <begin position="255"/>
        <end position="277"/>
    </location>
</feature>
<evidence type="ECO:0000256" key="7">
    <source>
        <dbReference type="SAM" id="SignalP"/>
    </source>
</evidence>
<dbReference type="PANTHER" id="PTHR30566">
    <property type="entry name" value="YNAI-RELATED MECHANOSENSITIVE ION CHANNEL"/>
    <property type="match status" value="1"/>
</dbReference>
<accession>A0ABZ0Z1U3</accession>
<keyword evidence="7" id="KW-0732">Signal</keyword>
<feature type="region of interest" description="Disordered" evidence="5">
    <location>
        <begin position="557"/>
        <end position="598"/>
    </location>
</feature>
<keyword evidence="4 6" id="KW-0472">Membrane</keyword>
<feature type="compositionally biased region" description="Basic and acidic residues" evidence="5">
    <location>
        <begin position="573"/>
        <end position="598"/>
    </location>
</feature>
<feature type="signal peptide" evidence="7">
    <location>
        <begin position="1"/>
        <end position="16"/>
    </location>
</feature>
<evidence type="ECO:0000313" key="10">
    <source>
        <dbReference type="Proteomes" id="UP001327459"/>
    </source>
</evidence>
<evidence type="ECO:0000256" key="4">
    <source>
        <dbReference type="ARBA" id="ARBA00023136"/>
    </source>
</evidence>
<comment type="subcellular location">
    <subcellularLocation>
        <location evidence="1">Membrane</location>
    </subcellularLocation>
</comment>
<dbReference type="Gene3D" id="1.10.287.1260">
    <property type="match status" value="1"/>
</dbReference>
<proteinExistence type="predicted"/>
<dbReference type="InterPro" id="IPR023408">
    <property type="entry name" value="MscS_beta-dom_sf"/>
</dbReference>
<reference evidence="9 10" key="1">
    <citation type="submission" date="2023-11" db="EMBL/GenBank/DDBJ databases">
        <title>MicrobeMod: A computational toolkit for identifying prokaryotic methylation and restriction-modification with nanopore sequencing.</title>
        <authorList>
            <person name="Crits-Christoph A."/>
            <person name="Kang S.C."/>
            <person name="Lee H."/>
            <person name="Ostrov N."/>
        </authorList>
    </citation>
    <scope>NUCLEOTIDE SEQUENCE [LARGE SCALE GENOMIC DNA]</scope>
    <source>
        <strain evidence="9 10">ATCC 49870</strain>
    </source>
</reference>
<gene>
    <name evidence="9" type="ORF">SR882_05665</name>
</gene>
<evidence type="ECO:0000256" key="5">
    <source>
        <dbReference type="SAM" id="MobiDB-lite"/>
    </source>
</evidence>
<evidence type="ECO:0000256" key="3">
    <source>
        <dbReference type="ARBA" id="ARBA00022989"/>
    </source>
</evidence>
<dbReference type="PANTHER" id="PTHR30566:SF25">
    <property type="entry name" value="INNER MEMBRANE PROTEIN"/>
    <property type="match status" value="1"/>
</dbReference>
<feature type="transmembrane region" description="Helical" evidence="6">
    <location>
        <begin position="366"/>
        <end position="385"/>
    </location>
</feature>
<dbReference type="RefSeq" id="WP_322522361.1">
    <property type="nucleotide sequence ID" value="NZ_CP140153.1"/>
</dbReference>
<keyword evidence="10" id="KW-1185">Reference proteome</keyword>
<dbReference type="SUPFAM" id="SSF50182">
    <property type="entry name" value="Sm-like ribonucleoproteins"/>
    <property type="match status" value="1"/>
</dbReference>
<feature type="region of interest" description="Disordered" evidence="5">
    <location>
        <begin position="16"/>
        <end position="38"/>
    </location>
</feature>
<dbReference type="Gene3D" id="2.30.30.60">
    <property type="match status" value="1"/>
</dbReference>
<feature type="domain" description="Mechanosensitive ion channel MscS" evidence="8">
    <location>
        <begin position="388"/>
        <end position="454"/>
    </location>
</feature>
<keyword evidence="2 6" id="KW-0812">Transmembrane</keyword>
<dbReference type="Proteomes" id="UP001327459">
    <property type="component" value="Chromosome"/>
</dbReference>